<protein>
    <submittedName>
        <fullName evidence="3">Uncharacterized protein</fullName>
    </submittedName>
</protein>
<comment type="caution">
    <text evidence="3">The sequence shown here is derived from an EMBL/GenBank/DDBJ whole genome shotgun (WGS) entry which is preliminary data.</text>
</comment>
<feature type="compositionally biased region" description="Low complexity" evidence="1">
    <location>
        <begin position="250"/>
        <end position="259"/>
    </location>
</feature>
<keyword evidence="2" id="KW-0472">Membrane</keyword>
<dbReference type="Proteomes" id="UP001437256">
    <property type="component" value="Unassembled WGS sequence"/>
</dbReference>
<feature type="transmembrane region" description="Helical" evidence="2">
    <location>
        <begin position="167"/>
        <end position="192"/>
    </location>
</feature>
<feature type="region of interest" description="Disordered" evidence="1">
    <location>
        <begin position="231"/>
        <end position="338"/>
    </location>
</feature>
<evidence type="ECO:0000256" key="2">
    <source>
        <dbReference type="SAM" id="Phobius"/>
    </source>
</evidence>
<feature type="compositionally biased region" description="Basic and acidic residues" evidence="1">
    <location>
        <begin position="271"/>
        <end position="287"/>
    </location>
</feature>
<dbReference type="EMBL" id="JBBXMP010000133">
    <property type="protein sequence ID" value="KAL0061501.1"/>
    <property type="molecule type" value="Genomic_DNA"/>
</dbReference>
<evidence type="ECO:0000313" key="3">
    <source>
        <dbReference type="EMBL" id="KAL0061501.1"/>
    </source>
</evidence>
<keyword evidence="2" id="KW-1133">Transmembrane helix</keyword>
<evidence type="ECO:0000256" key="1">
    <source>
        <dbReference type="SAM" id="MobiDB-lite"/>
    </source>
</evidence>
<sequence length="338" mass="36886">MDHLKYGSNWFHDGTWNASSVGQTGTLSSSNDPNAAVTFDFPMPAVAFHYFGIPRSRGGLYGICIDCDPNKPIFQPINAFNATDDGKNPPVALFSKRFDEPTQHVITLRNQIDQRGVPKGNSQITIDRFVLEVVDDSLSITSLVPVTIQPSLAPFSTSDSNEIEPPIGAIVGGAIGGSLLTLIIILTVLYCWCRRKHQPVSSVHDNVGTDAIEAIFFTIVQLYALMHPSISKGEQPKAGESRHTPQQTPRRTSSSGSTSIMAYHRSRRREQRREIGAGRRPEQREVDAGPIPLEDEGFTLPPLYGQVFQAGSSSHLPSGQEPNIPSQTIPSVMPDTAK</sequence>
<feature type="compositionally biased region" description="Basic and acidic residues" evidence="1">
    <location>
        <begin position="234"/>
        <end position="243"/>
    </location>
</feature>
<gene>
    <name evidence="3" type="ORF">AAF712_011644</name>
</gene>
<name>A0ABR2ZKG6_9AGAR</name>
<accession>A0ABR2ZKG6</accession>
<keyword evidence="2" id="KW-0812">Transmembrane</keyword>
<reference evidence="3 4" key="1">
    <citation type="submission" date="2024-05" db="EMBL/GenBank/DDBJ databases">
        <title>A draft genome resource for the thread blight pathogen Marasmius tenuissimus strain MS-2.</title>
        <authorList>
            <person name="Yulfo-Soto G.E."/>
            <person name="Baruah I.K."/>
            <person name="Amoako-Attah I."/>
            <person name="Bukari Y."/>
            <person name="Meinhardt L.W."/>
            <person name="Bailey B.A."/>
            <person name="Cohen S.P."/>
        </authorList>
    </citation>
    <scope>NUCLEOTIDE SEQUENCE [LARGE SCALE GENOMIC DNA]</scope>
    <source>
        <strain evidence="3 4">MS-2</strain>
    </source>
</reference>
<keyword evidence="4" id="KW-1185">Reference proteome</keyword>
<proteinExistence type="predicted"/>
<evidence type="ECO:0000313" key="4">
    <source>
        <dbReference type="Proteomes" id="UP001437256"/>
    </source>
</evidence>
<organism evidence="3 4">
    <name type="scientific">Marasmius tenuissimus</name>
    <dbReference type="NCBI Taxonomy" id="585030"/>
    <lineage>
        <taxon>Eukaryota</taxon>
        <taxon>Fungi</taxon>
        <taxon>Dikarya</taxon>
        <taxon>Basidiomycota</taxon>
        <taxon>Agaricomycotina</taxon>
        <taxon>Agaricomycetes</taxon>
        <taxon>Agaricomycetidae</taxon>
        <taxon>Agaricales</taxon>
        <taxon>Marasmiineae</taxon>
        <taxon>Marasmiaceae</taxon>
        <taxon>Marasmius</taxon>
    </lineage>
</organism>
<feature type="compositionally biased region" description="Polar residues" evidence="1">
    <location>
        <begin position="309"/>
        <end position="330"/>
    </location>
</feature>